<dbReference type="STRING" id="1111728.GCA_000427805_00923"/>
<sequence>MDHYIDIHIFPNPEIESSVLMNSLFYQLHLLFVDRNSEVAVSFPKYRLAQTGAWKNTLGSVLRLHGSHQSLLALDTATTLTDALNYAAVSGITPVPKDINEYAVFVRKHAKSQRDIERKRQHLLKKAGGEWNEIAQESMDRFMDKLYCKLPFIYLTSHSSIPAKGEEKNHFSLFISKENGMLMKGKLTKYGLSDPTHKTSVPIF</sequence>
<evidence type="ECO:0000313" key="3">
    <source>
        <dbReference type="Proteomes" id="UP000224974"/>
    </source>
</evidence>
<protein>
    <submittedName>
        <fullName evidence="2">CRISPR-associated protein Cas6/Csy4, subtype I-F/YPEST</fullName>
    </submittedName>
    <submittedName>
        <fullName evidence="1">Type I-F CRISPR-associated endoribonuclease Cas6/Csy4</fullName>
    </submittedName>
</protein>
<dbReference type="OrthoDB" id="259831at2"/>
<proteinExistence type="predicted"/>
<gene>
    <name evidence="1" type="primary">cas6f</name>
    <name evidence="1" type="ORF">CRN84_13635</name>
    <name evidence="2" type="ORF">NCTC12282_03852</name>
</gene>
<dbReference type="RefSeq" id="WP_051323250.1">
    <property type="nucleotide sequence ID" value="NZ_CAADJA010000002.1"/>
</dbReference>
<dbReference type="Proteomes" id="UP000373449">
    <property type="component" value="Unassembled WGS sequence"/>
</dbReference>
<dbReference type="Gene3D" id="3.30.70.2540">
    <property type="entry name" value="CRISPR-associated endoribonuclease Cas6/Csy4"/>
    <property type="match status" value="1"/>
</dbReference>
<dbReference type="EMBL" id="CAADJA010000002">
    <property type="protein sequence ID" value="VFS49376.1"/>
    <property type="molecule type" value="Genomic_DNA"/>
</dbReference>
<evidence type="ECO:0000313" key="2">
    <source>
        <dbReference type="EMBL" id="VFS49376.1"/>
    </source>
</evidence>
<dbReference type="NCBIfam" id="TIGR02563">
    <property type="entry name" value="cas_Csy4"/>
    <property type="match status" value="1"/>
</dbReference>
<organism evidence="1 3">
    <name type="scientific">Budvicia aquatica</name>
    <dbReference type="NCBI Taxonomy" id="82979"/>
    <lineage>
        <taxon>Bacteria</taxon>
        <taxon>Pseudomonadati</taxon>
        <taxon>Pseudomonadota</taxon>
        <taxon>Gammaproteobacteria</taxon>
        <taxon>Enterobacterales</taxon>
        <taxon>Budviciaceae</taxon>
        <taxon>Budvicia</taxon>
    </lineage>
</organism>
<name>A0A2C6C1S7_9GAMM</name>
<reference evidence="1" key="1">
    <citation type="submission" date="2017-09" db="EMBL/GenBank/DDBJ databases">
        <title>FDA dAtabase for Regulatory Grade micrObial Sequences (FDA-ARGOS): Supporting development and validation of Infectious Disease Dx tests.</title>
        <authorList>
            <person name="Minogue T."/>
            <person name="Wolcott M."/>
            <person name="Wasieloski L."/>
            <person name="Aguilar W."/>
            <person name="Moore D."/>
            <person name="Tallon L.J."/>
            <person name="Sadzewicz L."/>
            <person name="Ott S."/>
            <person name="Zhao X."/>
            <person name="Nagaraj S."/>
            <person name="Vavikolanu K."/>
            <person name="Aluvathingal J."/>
            <person name="Nadendla S."/>
            <person name="Sichtig H."/>
        </authorList>
    </citation>
    <scope>NUCLEOTIDE SEQUENCE</scope>
    <source>
        <strain evidence="1">FDAARGOS_387</strain>
    </source>
</reference>
<dbReference type="GO" id="GO:0043571">
    <property type="term" value="P:maintenance of CRISPR repeat elements"/>
    <property type="evidence" value="ECO:0007669"/>
    <property type="project" value="InterPro"/>
</dbReference>
<evidence type="ECO:0000313" key="4">
    <source>
        <dbReference type="Proteomes" id="UP000373449"/>
    </source>
</evidence>
<reference evidence="3" key="2">
    <citation type="submission" date="2017-09" db="EMBL/GenBank/DDBJ databases">
        <title>FDA dAtabase for Regulatory Grade micrObial Sequences (FDA-ARGOS): Supporting development and validation of Infectious Disease Dx tests.</title>
        <authorList>
            <person name="Minogue T."/>
            <person name="Wolcott M."/>
            <person name="Wasieloski L."/>
            <person name="Aguilar W."/>
            <person name="Moore D."/>
            <person name="Tallon L."/>
            <person name="Sadzewicz L."/>
            <person name="Ott S."/>
            <person name="Zhao X."/>
            <person name="Nagaraj S."/>
            <person name="Vavikolanu K."/>
            <person name="Aluvathingal J."/>
            <person name="Nadendla S."/>
            <person name="Sichtig H."/>
        </authorList>
    </citation>
    <scope>NUCLEOTIDE SEQUENCE [LARGE SCALE GENOMIC DNA]</scope>
    <source>
        <strain evidence="3">FDAARGOS_387</strain>
    </source>
</reference>
<dbReference type="Proteomes" id="UP000224974">
    <property type="component" value="Unassembled WGS sequence"/>
</dbReference>
<reference evidence="2 4" key="3">
    <citation type="submission" date="2019-03" db="EMBL/GenBank/DDBJ databases">
        <authorList>
            <consortium name="Pathogen Informatics"/>
        </authorList>
    </citation>
    <scope>NUCLEOTIDE SEQUENCE [LARGE SCALE GENOMIC DNA]</scope>
    <source>
        <strain evidence="2 4">NCTC12282</strain>
    </source>
</reference>
<evidence type="ECO:0000313" key="1">
    <source>
        <dbReference type="EMBL" id="PHI30300.1"/>
    </source>
</evidence>
<dbReference type="EMBL" id="PDDX01000001">
    <property type="protein sequence ID" value="PHI30300.1"/>
    <property type="molecule type" value="Genomic_DNA"/>
</dbReference>
<dbReference type="InterPro" id="IPR013396">
    <property type="entry name" value="CRISPR-assoc_prot_Csy4"/>
</dbReference>
<dbReference type="AlphaFoldDB" id="A0A2C6C1S7"/>
<dbReference type="Pfam" id="PF09618">
    <property type="entry name" value="Cas_Csy4"/>
    <property type="match status" value="1"/>
</dbReference>
<dbReference type="GO" id="GO:0004519">
    <property type="term" value="F:endonuclease activity"/>
    <property type="evidence" value="ECO:0007669"/>
    <property type="project" value="InterPro"/>
</dbReference>
<dbReference type="InterPro" id="IPR042564">
    <property type="entry name" value="CRISPR-Cas6/Csy4_sf"/>
</dbReference>
<keyword evidence="3" id="KW-1185">Reference proteome</keyword>
<accession>A0A2C6C1S7</accession>